<evidence type="ECO:0000259" key="1">
    <source>
        <dbReference type="PROSITE" id="PS50980"/>
    </source>
</evidence>
<dbReference type="InterPro" id="IPR029045">
    <property type="entry name" value="ClpP/crotonase-like_dom_sf"/>
</dbReference>
<dbReference type="PROSITE" id="PS50980">
    <property type="entry name" value="COA_CT_NTER"/>
    <property type="match status" value="1"/>
</dbReference>
<proteinExistence type="predicted"/>
<name>A0A7R7EM49_9FIRM</name>
<evidence type="ECO:0000259" key="2">
    <source>
        <dbReference type="PROSITE" id="PS50989"/>
    </source>
</evidence>
<reference evidence="3 4" key="1">
    <citation type="submission" date="2020-11" db="EMBL/GenBank/DDBJ databases">
        <title>Draft genome sequencing of a Lachnospiraceae strain isolated from anoxic soil subjected to BSD treatment.</title>
        <authorList>
            <person name="Uek A."/>
            <person name="Tonouchi A."/>
        </authorList>
    </citation>
    <scope>NUCLEOTIDE SEQUENCE [LARGE SCALE GENOMIC DNA]</scope>
    <source>
        <strain evidence="3 4">TB5</strain>
    </source>
</reference>
<organism evidence="3 4">
    <name type="scientific">Anaeromicropila herbilytica</name>
    <dbReference type="NCBI Taxonomy" id="2785025"/>
    <lineage>
        <taxon>Bacteria</taxon>
        <taxon>Bacillati</taxon>
        <taxon>Bacillota</taxon>
        <taxon>Clostridia</taxon>
        <taxon>Lachnospirales</taxon>
        <taxon>Lachnospiraceae</taxon>
        <taxon>Anaeromicropila</taxon>
    </lineage>
</organism>
<keyword evidence="3" id="KW-0808">Transferase</keyword>
<dbReference type="InterPro" id="IPR011762">
    <property type="entry name" value="COA_CT_N"/>
</dbReference>
<evidence type="ECO:0000313" key="4">
    <source>
        <dbReference type="Proteomes" id="UP000595897"/>
    </source>
</evidence>
<keyword evidence="4" id="KW-1185">Reference proteome</keyword>
<dbReference type="GO" id="GO:0004658">
    <property type="term" value="F:propionyl-CoA carboxylase activity"/>
    <property type="evidence" value="ECO:0007669"/>
    <property type="project" value="TreeGrafter"/>
</dbReference>
<evidence type="ECO:0000313" key="3">
    <source>
        <dbReference type="EMBL" id="BCN31332.1"/>
    </source>
</evidence>
<dbReference type="InterPro" id="IPR034733">
    <property type="entry name" value="AcCoA_carboxyl_beta"/>
</dbReference>
<gene>
    <name evidence="3" type="ORF">bsdtb5_26270</name>
</gene>
<dbReference type="RefSeq" id="WP_271712459.1">
    <property type="nucleotide sequence ID" value="NZ_AP024169.1"/>
</dbReference>
<feature type="domain" description="CoA carboxyltransferase N-terminal" evidence="1">
    <location>
        <begin position="1"/>
        <end position="234"/>
    </location>
</feature>
<dbReference type="PANTHER" id="PTHR43842:SF2">
    <property type="entry name" value="PROPIONYL-COA CARBOXYLASE BETA CHAIN, MITOCHONDRIAL"/>
    <property type="match status" value="1"/>
</dbReference>
<accession>A0A7R7EM49</accession>
<sequence>MNDTISITARARIDTLLDTNSFVEIGAFVTKRNTDYNLMEKEAPADGVITGYGTINQKLVYVYSQEPKILGGSIGEMHARKIQNLYDLALKTGAPIIGIIDCAGFRLQEATDALEGFGGVYLKQSIASGIIPQISVVCGMCGGGVAISTALTDFTYLSKNAAKLFVNPPNTLNFEHSVTYDTTTSEFREASGNADMVLDDESNLFVKVRELIDILPSNNSEGCTTEESTDDINRMIHNIEVNNDVKDLLYEVSDKQYFYEIKENYEKQMVIGFIKLNGRTIGVVANHRNEEKGDAFLSTEGCYKAERFVRFCDAFEIPLLTLTDVSGYLADSEEEKTIASAAAKLTYAFANATVPKINLIVGKAFGSAYLTMNSKHIGADIVFSYKDSKIGMMDSKIATSIIYEDEINASTDKLLYLDTKAGEYEEKQISPIAAAKRGYVDSIIEISSTRKELIYTFDMLYSKRETRPRKKHGTI</sequence>
<dbReference type="PANTHER" id="PTHR43842">
    <property type="entry name" value="PROPIONYL-COA CARBOXYLASE BETA CHAIN"/>
    <property type="match status" value="1"/>
</dbReference>
<dbReference type="InterPro" id="IPR051047">
    <property type="entry name" value="AccD/PCCB"/>
</dbReference>
<dbReference type="GO" id="GO:0009317">
    <property type="term" value="C:acetyl-CoA carboxylase complex"/>
    <property type="evidence" value="ECO:0007669"/>
    <property type="project" value="TreeGrafter"/>
</dbReference>
<dbReference type="KEGG" id="ahb:bsdtb5_26270"/>
<dbReference type="EMBL" id="AP024169">
    <property type="protein sequence ID" value="BCN31332.1"/>
    <property type="molecule type" value="Genomic_DNA"/>
</dbReference>
<dbReference type="Proteomes" id="UP000595897">
    <property type="component" value="Chromosome"/>
</dbReference>
<dbReference type="SUPFAM" id="SSF52096">
    <property type="entry name" value="ClpP/crotonase"/>
    <property type="match status" value="2"/>
</dbReference>
<dbReference type="Pfam" id="PF01039">
    <property type="entry name" value="Carboxyl_trans"/>
    <property type="match status" value="1"/>
</dbReference>
<dbReference type="AlphaFoldDB" id="A0A7R7EM49"/>
<dbReference type="Gene3D" id="3.90.226.10">
    <property type="entry name" value="2-enoyl-CoA Hydratase, Chain A, domain 1"/>
    <property type="match status" value="2"/>
</dbReference>
<dbReference type="InterPro" id="IPR011763">
    <property type="entry name" value="COA_CT_C"/>
</dbReference>
<dbReference type="PROSITE" id="PS50989">
    <property type="entry name" value="COA_CT_CTER"/>
    <property type="match status" value="1"/>
</dbReference>
<dbReference type="GO" id="GO:0016740">
    <property type="term" value="F:transferase activity"/>
    <property type="evidence" value="ECO:0007669"/>
    <property type="project" value="UniProtKB-KW"/>
</dbReference>
<feature type="domain" description="CoA carboxyltransferase C-terminal" evidence="2">
    <location>
        <begin position="224"/>
        <end position="475"/>
    </location>
</feature>
<protein>
    <submittedName>
        <fullName evidence="3">Methylmalonyl-CoA carboxyltransferase</fullName>
    </submittedName>
</protein>